<feature type="region of interest" description="Linker" evidence="18">
    <location>
        <begin position="228"/>
        <end position="248"/>
    </location>
</feature>
<keyword evidence="11 18" id="KW-0573">Peptidoglycan synthesis</keyword>
<evidence type="ECO:0000256" key="17">
    <source>
        <dbReference type="ARBA" id="ARBA00049628"/>
    </source>
</evidence>
<evidence type="ECO:0000313" key="21">
    <source>
        <dbReference type="EMBL" id="SEP96111.1"/>
    </source>
</evidence>
<dbReference type="CDD" id="cd02540">
    <property type="entry name" value="GT2_GlmU_N_bac"/>
    <property type="match status" value="1"/>
</dbReference>
<dbReference type="STRING" id="867345.SAMN05421693_11244"/>
<feature type="binding site" evidence="18">
    <location>
        <position position="375"/>
    </location>
    <ligand>
        <name>UDP-N-acetyl-alpha-D-glucosamine</name>
        <dbReference type="ChEBI" id="CHEBI:57705"/>
    </ligand>
</feature>
<organism evidence="21 22">
    <name type="scientific">Ectothiorhodospira magna</name>
    <dbReference type="NCBI Taxonomy" id="867345"/>
    <lineage>
        <taxon>Bacteria</taxon>
        <taxon>Pseudomonadati</taxon>
        <taxon>Pseudomonadota</taxon>
        <taxon>Gammaproteobacteria</taxon>
        <taxon>Chromatiales</taxon>
        <taxon>Ectothiorhodospiraceae</taxon>
        <taxon>Ectothiorhodospira</taxon>
    </lineage>
</organism>
<sequence length="454" mass="48161">MATTIIILAAGQGTRMRSALPKVLHPLGGRPLLSHVIDTARSLRPDRLAVVHGHGGDQVRERLADAPVTWVEQREQRGTGHAVAQALPVAGPDDRVLILYGDVPLVGAANLQALLDGLDHHALAVQSMILPDPTGYGRIIRDDQGRPLRIVEQKDADASEQAVNEVNTGFMAARRAALTGWLDQLSPDNAQGELYLTDCIGLAVAEGAPVTVIPATDADGFMGINDRVQLAAMERLYQRRQAEALMRAGVTVMDPARLDIRGTVTAARDVTLDVNVILEGHVVLGEGAHIGPHCVLTHAHVGPGAVIRAHSVIEDARIGPGCTIGPFARLRPGTELDDGVHVGNFVEIKKSRVGQGSKINHLSYVGDTRVGRQVNIGAGTITCNYDGVNKHQTVIGDHAFIGSNTALVAPVTIGEGATIGAGSTINQPAPPGQLTLTRAPQETRPDWQRPVKKR</sequence>
<feature type="region of interest" description="Pyrophosphorylase" evidence="18">
    <location>
        <begin position="1"/>
        <end position="227"/>
    </location>
</feature>
<feature type="domain" description="MobA-like NTP transferase" evidence="20">
    <location>
        <begin position="6"/>
        <end position="122"/>
    </location>
</feature>
<evidence type="ECO:0000256" key="2">
    <source>
        <dbReference type="ARBA" id="ARBA00007707"/>
    </source>
</evidence>
<dbReference type="Gene3D" id="3.90.550.10">
    <property type="entry name" value="Spore Coat Polysaccharide Biosynthesis Protein SpsA, Chain A"/>
    <property type="match status" value="1"/>
</dbReference>
<dbReference type="AlphaFoldDB" id="A0A1H9C550"/>
<comment type="subunit">
    <text evidence="18">Homotrimer.</text>
</comment>
<evidence type="ECO:0000256" key="10">
    <source>
        <dbReference type="ARBA" id="ARBA00022960"/>
    </source>
</evidence>
<keyword evidence="6 18" id="KW-0548">Nucleotidyltransferase</keyword>
<feature type="binding site" evidence="18">
    <location>
        <position position="225"/>
    </location>
    <ligand>
        <name>UDP-N-acetyl-alpha-D-glucosamine</name>
        <dbReference type="ChEBI" id="CHEBI:57705"/>
    </ligand>
</feature>
<comment type="catalytic activity">
    <reaction evidence="15 18">
        <text>alpha-D-glucosamine 1-phosphate + acetyl-CoA = N-acetyl-alpha-D-glucosamine 1-phosphate + CoA + H(+)</text>
        <dbReference type="Rhea" id="RHEA:13725"/>
        <dbReference type="ChEBI" id="CHEBI:15378"/>
        <dbReference type="ChEBI" id="CHEBI:57287"/>
        <dbReference type="ChEBI" id="CHEBI:57288"/>
        <dbReference type="ChEBI" id="CHEBI:57776"/>
        <dbReference type="ChEBI" id="CHEBI:58516"/>
        <dbReference type="EC" id="2.3.1.157"/>
    </reaction>
</comment>
<dbReference type="InterPro" id="IPR038009">
    <property type="entry name" value="GlmU_C_LbH"/>
</dbReference>
<accession>A0A1H9C550</accession>
<feature type="binding site" evidence="18">
    <location>
        <begin position="100"/>
        <end position="102"/>
    </location>
    <ligand>
        <name>UDP-N-acetyl-alpha-D-glucosamine</name>
        <dbReference type="ChEBI" id="CHEBI:57705"/>
    </ligand>
</feature>
<dbReference type="PANTHER" id="PTHR43584:SF3">
    <property type="entry name" value="BIFUNCTIONAL PROTEIN GLMU"/>
    <property type="match status" value="1"/>
</dbReference>
<keyword evidence="13 18" id="KW-0012">Acyltransferase</keyword>
<dbReference type="NCBIfam" id="TIGR01173">
    <property type="entry name" value="glmU"/>
    <property type="match status" value="1"/>
</dbReference>
<dbReference type="GO" id="GO:0006048">
    <property type="term" value="P:UDP-N-acetylglucosamine biosynthetic process"/>
    <property type="evidence" value="ECO:0007669"/>
    <property type="project" value="UniProtKB-UniPathway"/>
</dbReference>
<dbReference type="GO" id="GO:0009252">
    <property type="term" value="P:peptidoglycan biosynthetic process"/>
    <property type="evidence" value="ECO:0007669"/>
    <property type="project" value="UniProtKB-UniRule"/>
</dbReference>
<keyword evidence="9 18" id="KW-0460">Magnesium</keyword>
<name>A0A1H9C550_9GAMM</name>
<feature type="binding site" evidence="18">
    <location>
        <position position="349"/>
    </location>
    <ligand>
        <name>UDP-N-acetyl-alpha-D-glucosamine</name>
        <dbReference type="ChEBI" id="CHEBI:57705"/>
    </ligand>
</feature>
<feature type="binding site" evidence="18">
    <location>
        <position position="378"/>
    </location>
    <ligand>
        <name>acetyl-CoA</name>
        <dbReference type="ChEBI" id="CHEBI:57288"/>
    </ligand>
</feature>
<feature type="binding site" evidence="18">
    <location>
        <position position="225"/>
    </location>
    <ligand>
        <name>Mg(2+)</name>
        <dbReference type="ChEBI" id="CHEBI:18420"/>
    </ligand>
</feature>
<dbReference type="Pfam" id="PF00132">
    <property type="entry name" value="Hexapep"/>
    <property type="match status" value="2"/>
</dbReference>
<feature type="binding site" evidence="18">
    <location>
        <position position="73"/>
    </location>
    <ligand>
        <name>UDP-N-acetyl-alpha-D-glucosamine</name>
        <dbReference type="ChEBI" id="CHEBI:57705"/>
    </ligand>
</feature>
<feature type="binding site" evidence="18">
    <location>
        <position position="331"/>
    </location>
    <ligand>
        <name>UDP-N-acetyl-alpha-D-glucosamine</name>
        <dbReference type="ChEBI" id="CHEBI:57705"/>
    </ligand>
</feature>
<dbReference type="Pfam" id="PF12804">
    <property type="entry name" value="NTP_transf_3"/>
    <property type="match status" value="1"/>
</dbReference>
<feature type="binding site" evidence="18">
    <location>
        <position position="421"/>
    </location>
    <ligand>
        <name>acetyl-CoA</name>
        <dbReference type="ChEBI" id="CHEBI:57288"/>
    </ligand>
</feature>
<evidence type="ECO:0000256" key="3">
    <source>
        <dbReference type="ARBA" id="ARBA00007947"/>
    </source>
</evidence>
<keyword evidence="7 18" id="KW-0479">Metal-binding</keyword>
<dbReference type="InterPro" id="IPR001451">
    <property type="entry name" value="Hexapep"/>
</dbReference>
<dbReference type="CDD" id="cd03353">
    <property type="entry name" value="LbH_GlmU_C"/>
    <property type="match status" value="1"/>
</dbReference>
<dbReference type="HAMAP" id="MF_01631">
    <property type="entry name" value="GlmU"/>
    <property type="match status" value="1"/>
</dbReference>
<evidence type="ECO:0000256" key="19">
    <source>
        <dbReference type="SAM" id="MobiDB-lite"/>
    </source>
</evidence>
<comment type="subcellular location">
    <subcellularLocation>
        <location evidence="1 18">Cytoplasm</location>
    </subcellularLocation>
</comment>
<dbReference type="GO" id="GO:0003977">
    <property type="term" value="F:UDP-N-acetylglucosamine diphosphorylase activity"/>
    <property type="evidence" value="ECO:0007669"/>
    <property type="project" value="UniProtKB-UniRule"/>
</dbReference>
<feature type="region of interest" description="Disordered" evidence="19">
    <location>
        <begin position="422"/>
        <end position="454"/>
    </location>
</feature>
<evidence type="ECO:0000256" key="4">
    <source>
        <dbReference type="ARBA" id="ARBA00022490"/>
    </source>
</evidence>
<keyword evidence="14 18" id="KW-0961">Cell wall biogenesis/degradation</keyword>
<dbReference type="GO" id="GO:0071555">
    <property type="term" value="P:cell wall organization"/>
    <property type="evidence" value="ECO:0007669"/>
    <property type="project" value="UniProtKB-KW"/>
</dbReference>
<dbReference type="NCBIfam" id="NF010933">
    <property type="entry name" value="PRK14353.1"/>
    <property type="match status" value="1"/>
</dbReference>
<feature type="binding site" evidence="18">
    <location>
        <position position="137"/>
    </location>
    <ligand>
        <name>UDP-N-acetyl-alpha-D-glucosamine</name>
        <dbReference type="ChEBI" id="CHEBI:57705"/>
    </ligand>
</feature>
<dbReference type="InterPro" id="IPR050065">
    <property type="entry name" value="GlmU-like"/>
</dbReference>
<evidence type="ECO:0000256" key="8">
    <source>
        <dbReference type="ARBA" id="ARBA00022737"/>
    </source>
</evidence>
<comment type="function">
    <text evidence="17 18">Catalyzes the last two sequential reactions in the de novo biosynthetic pathway for UDP-N-acetylglucosamine (UDP-GlcNAc). The C-terminal domain catalyzes the transfer of acetyl group from acetyl coenzyme A to glucosamine-1-phosphate (GlcN-1-P) to produce N-acetylglucosamine-1-phosphate (GlcNAc-1-P), which is converted into UDP-GlcNAc by the transfer of uridine 5-monophosphate (from uridine 5-triphosphate), a reaction catalyzed by the N-terminal domain.</text>
</comment>
<keyword evidence="12 18" id="KW-0511">Multifunctional enzyme</keyword>
<dbReference type="GO" id="GO:0009245">
    <property type="term" value="P:lipid A biosynthetic process"/>
    <property type="evidence" value="ECO:0007669"/>
    <property type="project" value="UniProtKB-UniRule"/>
</dbReference>
<dbReference type="InterPro" id="IPR005882">
    <property type="entry name" value="Bifunctional_GlmU"/>
</dbReference>
<feature type="binding site" evidence="18">
    <location>
        <begin position="8"/>
        <end position="11"/>
    </location>
    <ligand>
        <name>UDP-N-acetyl-alpha-D-glucosamine</name>
        <dbReference type="ChEBI" id="CHEBI:57705"/>
    </ligand>
</feature>
<keyword evidence="5 18" id="KW-0808">Transferase</keyword>
<gene>
    <name evidence="18" type="primary">glmU</name>
    <name evidence="21" type="ORF">SAMN05421693_11244</name>
</gene>
<comment type="pathway">
    <text evidence="18">Bacterial outer membrane biogenesis; LPS lipid A biosynthesis.</text>
</comment>
<feature type="compositionally biased region" description="Basic and acidic residues" evidence="19">
    <location>
        <begin position="441"/>
        <end position="454"/>
    </location>
</feature>
<evidence type="ECO:0000256" key="5">
    <source>
        <dbReference type="ARBA" id="ARBA00022679"/>
    </source>
</evidence>
<dbReference type="GO" id="GO:0016020">
    <property type="term" value="C:membrane"/>
    <property type="evidence" value="ECO:0007669"/>
    <property type="project" value="GOC"/>
</dbReference>
<dbReference type="Gene3D" id="2.160.10.10">
    <property type="entry name" value="Hexapeptide repeat proteins"/>
    <property type="match status" value="1"/>
</dbReference>
<feature type="binding site" evidence="18">
    <location>
        <position position="364"/>
    </location>
    <ligand>
        <name>UDP-N-acetyl-alpha-D-glucosamine</name>
        <dbReference type="ChEBI" id="CHEBI:57705"/>
    </ligand>
</feature>
<reference evidence="21 22" key="1">
    <citation type="submission" date="2016-10" db="EMBL/GenBank/DDBJ databases">
        <authorList>
            <person name="de Groot N.N."/>
        </authorList>
    </citation>
    <scope>NUCLEOTIDE SEQUENCE [LARGE SCALE GENOMIC DNA]</scope>
    <source>
        <strain evidence="21 22">B7-7</strain>
    </source>
</reference>
<dbReference type="GO" id="GO:0008360">
    <property type="term" value="P:regulation of cell shape"/>
    <property type="evidence" value="ECO:0007669"/>
    <property type="project" value="UniProtKB-KW"/>
</dbReference>
<comment type="similarity">
    <text evidence="3 18">In the N-terminal section; belongs to the N-acetylglucosamine-1-phosphate uridyltransferase family.</text>
</comment>
<evidence type="ECO:0000256" key="13">
    <source>
        <dbReference type="ARBA" id="ARBA00023315"/>
    </source>
</evidence>
<feature type="binding site" evidence="18">
    <location>
        <position position="102"/>
    </location>
    <ligand>
        <name>Mg(2+)</name>
        <dbReference type="ChEBI" id="CHEBI:18420"/>
    </ligand>
</feature>
<keyword evidence="4 18" id="KW-0963">Cytoplasm</keyword>
<dbReference type="UniPathway" id="UPA00973"/>
<dbReference type="InterPro" id="IPR025877">
    <property type="entry name" value="MobA-like_NTP_Trfase"/>
</dbReference>
<dbReference type="EC" id="2.7.7.23" evidence="18"/>
<feature type="binding site" evidence="18">
    <location>
        <begin position="384"/>
        <end position="385"/>
    </location>
    <ligand>
        <name>acetyl-CoA</name>
        <dbReference type="ChEBI" id="CHEBI:57288"/>
    </ligand>
</feature>
<dbReference type="SUPFAM" id="SSF51161">
    <property type="entry name" value="Trimeric LpxA-like enzymes"/>
    <property type="match status" value="1"/>
</dbReference>
<keyword evidence="22" id="KW-1185">Reference proteome</keyword>
<dbReference type="PANTHER" id="PTHR43584">
    <property type="entry name" value="NUCLEOTIDYL TRANSFERASE"/>
    <property type="match status" value="1"/>
</dbReference>
<dbReference type="GO" id="GO:0019134">
    <property type="term" value="F:glucosamine-1-phosphate N-acetyltransferase activity"/>
    <property type="evidence" value="ECO:0007669"/>
    <property type="project" value="UniProtKB-UniRule"/>
</dbReference>
<evidence type="ECO:0000256" key="7">
    <source>
        <dbReference type="ARBA" id="ARBA00022723"/>
    </source>
</evidence>
<feature type="region of interest" description="N-acetyltransferase" evidence="18">
    <location>
        <begin position="249"/>
        <end position="454"/>
    </location>
</feature>
<feature type="binding site" evidence="18">
    <location>
        <begin position="78"/>
        <end position="79"/>
    </location>
    <ligand>
        <name>UDP-N-acetyl-alpha-D-glucosamine</name>
        <dbReference type="ChEBI" id="CHEBI:57705"/>
    </ligand>
</feature>
<feature type="binding site" evidence="18">
    <location>
        <position position="403"/>
    </location>
    <ligand>
        <name>acetyl-CoA</name>
        <dbReference type="ChEBI" id="CHEBI:57288"/>
    </ligand>
</feature>
<feature type="binding site" evidence="18">
    <location>
        <position position="22"/>
    </location>
    <ligand>
        <name>UDP-N-acetyl-alpha-D-glucosamine</name>
        <dbReference type="ChEBI" id="CHEBI:57705"/>
    </ligand>
</feature>
<dbReference type="EC" id="2.3.1.157" evidence="18"/>
<comment type="pathway">
    <text evidence="18">Nucleotide-sugar biosynthesis; UDP-N-acetyl-alpha-D-glucosamine biosynthesis; N-acetyl-alpha-D-glucosamine 1-phosphate from alpha-D-glucosamine 6-phosphate (route II): step 2/2.</text>
</comment>
<evidence type="ECO:0000256" key="15">
    <source>
        <dbReference type="ARBA" id="ARBA00048247"/>
    </source>
</evidence>
<evidence type="ECO:0000256" key="12">
    <source>
        <dbReference type="ARBA" id="ARBA00023268"/>
    </source>
</evidence>
<comment type="similarity">
    <text evidence="2 18">In the C-terminal section; belongs to the transferase hexapeptide repeat family.</text>
</comment>
<dbReference type="InterPro" id="IPR029044">
    <property type="entry name" value="Nucleotide-diphossugar_trans"/>
</dbReference>
<evidence type="ECO:0000256" key="18">
    <source>
        <dbReference type="HAMAP-Rule" id="MF_01631"/>
    </source>
</evidence>
<dbReference type="EMBL" id="FOFO01000012">
    <property type="protein sequence ID" value="SEP96111.1"/>
    <property type="molecule type" value="Genomic_DNA"/>
</dbReference>
<feature type="binding site" evidence="18">
    <location>
        <position position="152"/>
    </location>
    <ligand>
        <name>UDP-N-acetyl-alpha-D-glucosamine</name>
        <dbReference type="ChEBI" id="CHEBI:57705"/>
    </ligand>
</feature>
<feature type="binding site" evidence="18">
    <location>
        <position position="438"/>
    </location>
    <ligand>
        <name>acetyl-CoA</name>
        <dbReference type="ChEBI" id="CHEBI:57288"/>
    </ligand>
</feature>
<evidence type="ECO:0000256" key="11">
    <source>
        <dbReference type="ARBA" id="ARBA00022984"/>
    </source>
</evidence>
<dbReference type="GO" id="GO:0005737">
    <property type="term" value="C:cytoplasm"/>
    <property type="evidence" value="ECO:0007669"/>
    <property type="project" value="UniProtKB-SubCell"/>
</dbReference>
<dbReference type="InterPro" id="IPR011004">
    <property type="entry name" value="Trimer_LpxA-like_sf"/>
</dbReference>
<protein>
    <recommendedName>
        <fullName evidence="18">Bifunctional protein GlmU</fullName>
    </recommendedName>
    <domain>
        <recommendedName>
            <fullName evidence="18">UDP-N-acetylglucosamine pyrophosphorylase</fullName>
            <ecNumber evidence="18">2.7.7.23</ecNumber>
        </recommendedName>
        <alternativeName>
            <fullName evidence="18">N-acetylglucosamine-1-phosphate uridyltransferase</fullName>
        </alternativeName>
    </domain>
    <domain>
        <recommendedName>
            <fullName evidence="18">Glucosamine-1-phosphate N-acetyltransferase</fullName>
            <ecNumber evidence="18">2.3.1.157</ecNumber>
        </recommendedName>
    </domain>
</protein>
<evidence type="ECO:0000256" key="9">
    <source>
        <dbReference type="ARBA" id="ARBA00022842"/>
    </source>
</evidence>
<comment type="cofactor">
    <cofactor evidence="18">
        <name>Mg(2+)</name>
        <dbReference type="ChEBI" id="CHEBI:18420"/>
    </cofactor>
    <text evidence="18">Binds 1 Mg(2+) ion per subunit.</text>
</comment>
<evidence type="ECO:0000313" key="22">
    <source>
        <dbReference type="Proteomes" id="UP000199496"/>
    </source>
</evidence>
<feature type="active site" description="Proton acceptor" evidence="18">
    <location>
        <position position="361"/>
    </location>
</feature>
<evidence type="ECO:0000256" key="1">
    <source>
        <dbReference type="ARBA" id="ARBA00004496"/>
    </source>
</evidence>
<evidence type="ECO:0000256" key="14">
    <source>
        <dbReference type="ARBA" id="ARBA00023316"/>
    </source>
</evidence>
<evidence type="ECO:0000256" key="6">
    <source>
        <dbReference type="ARBA" id="ARBA00022695"/>
    </source>
</evidence>
<evidence type="ECO:0000259" key="20">
    <source>
        <dbReference type="Pfam" id="PF12804"/>
    </source>
</evidence>
<dbReference type="Proteomes" id="UP000199496">
    <property type="component" value="Unassembled WGS sequence"/>
</dbReference>
<dbReference type="GO" id="GO:0000287">
    <property type="term" value="F:magnesium ion binding"/>
    <property type="evidence" value="ECO:0007669"/>
    <property type="project" value="UniProtKB-UniRule"/>
</dbReference>
<keyword evidence="8 18" id="KW-0677">Repeat</keyword>
<dbReference type="GO" id="GO:0000902">
    <property type="term" value="P:cell morphogenesis"/>
    <property type="evidence" value="ECO:0007669"/>
    <property type="project" value="UniProtKB-UniRule"/>
</dbReference>
<dbReference type="UniPathway" id="UPA00113">
    <property type="reaction ID" value="UER00532"/>
</dbReference>
<dbReference type="SUPFAM" id="SSF53448">
    <property type="entry name" value="Nucleotide-diphospho-sugar transferases"/>
    <property type="match status" value="1"/>
</dbReference>
<dbReference type="RefSeq" id="WP_202906218.1">
    <property type="nucleotide sequence ID" value="NZ_FOFO01000012.1"/>
</dbReference>
<comment type="pathway">
    <text evidence="18">Nucleotide-sugar biosynthesis; UDP-N-acetyl-alpha-D-glucosamine biosynthesis; UDP-N-acetyl-alpha-D-glucosamine from N-acetyl-alpha-D-glucosamine 1-phosphate: step 1/1.</text>
</comment>
<proteinExistence type="inferred from homology"/>
<evidence type="ECO:0000256" key="16">
    <source>
        <dbReference type="ARBA" id="ARBA00048493"/>
    </source>
</evidence>
<comment type="catalytic activity">
    <reaction evidence="16 18">
        <text>N-acetyl-alpha-D-glucosamine 1-phosphate + UTP + H(+) = UDP-N-acetyl-alpha-D-glucosamine + diphosphate</text>
        <dbReference type="Rhea" id="RHEA:13509"/>
        <dbReference type="ChEBI" id="CHEBI:15378"/>
        <dbReference type="ChEBI" id="CHEBI:33019"/>
        <dbReference type="ChEBI" id="CHEBI:46398"/>
        <dbReference type="ChEBI" id="CHEBI:57705"/>
        <dbReference type="ChEBI" id="CHEBI:57776"/>
        <dbReference type="EC" id="2.7.7.23"/>
    </reaction>
</comment>
<keyword evidence="10 18" id="KW-0133">Cell shape</keyword>
<feature type="binding site" evidence="18">
    <location>
        <position position="167"/>
    </location>
    <ligand>
        <name>UDP-N-acetyl-alpha-D-glucosamine</name>
        <dbReference type="ChEBI" id="CHEBI:57705"/>
    </ligand>
</feature>